<comment type="caution">
    <text evidence="1">The sequence shown here is derived from an EMBL/GenBank/DDBJ whole genome shotgun (WGS) entry which is preliminary data.</text>
</comment>
<reference evidence="1" key="1">
    <citation type="journal article" date="2021" name="Microorganisms">
        <title>Phylogenomic Reconstruction and Metabolic Potential of the Genus Aminobacter.</title>
        <authorList>
            <person name="Artuso I."/>
            <person name="Turrini P."/>
            <person name="Pirolo M."/>
            <person name="Lugli G.A."/>
            <person name="Ventura M."/>
            <person name="Visca P."/>
        </authorList>
    </citation>
    <scope>NUCLEOTIDE SEQUENCE</scope>
    <source>
        <strain evidence="1">LMG 26462</strain>
    </source>
</reference>
<evidence type="ECO:0000313" key="1">
    <source>
        <dbReference type="EMBL" id="MBT1159410.1"/>
    </source>
</evidence>
<reference evidence="1" key="2">
    <citation type="submission" date="2021-03" db="EMBL/GenBank/DDBJ databases">
        <authorList>
            <person name="Artuso I."/>
            <person name="Turrini P."/>
            <person name="Pirolo M."/>
            <person name="Lugli G.A."/>
            <person name="Ventura M."/>
            <person name="Visca P."/>
        </authorList>
    </citation>
    <scope>NUCLEOTIDE SEQUENCE</scope>
    <source>
        <strain evidence="1">LMG 26462</strain>
    </source>
</reference>
<dbReference type="Proteomes" id="UP001138921">
    <property type="component" value="Unassembled WGS sequence"/>
</dbReference>
<protein>
    <submittedName>
        <fullName evidence="1">Uncharacterized protein</fullName>
    </submittedName>
</protein>
<proteinExistence type="predicted"/>
<sequence>MIDLTDTSVSALLGLHGICLQSCGGARWCAARTIPPAITGELLFSRAFGWTLSSDADGVRCRKLEALGGSRQLGLIRRMPDRPFDRLATVLLDGKFRVRAAEQAI</sequence>
<accession>A0A9X1AGE1</accession>
<keyword evidence="2" id="KW-1185">Reference proteome</keyword>
<gene>
    <name evidence="1" type="ORF">J1C56_27960</name>
</gene>
<name>A0A9X1AGE1_9HYPH</name>
<evidence type="ECO:0000313" key="2">
    <source>
        <dbReference type="Proteomes" id="UP001138921"/>
    </source>
</evidence>
<organism evidence="1 2">
    <name type="scientific">Aminobacter anthyllidis</name>
    <dbReference type="NCBI Taxonomy" id="1035067"/>
    <lineage>
        <taxon>Bacteria</taxon>
        <taxon>Pseudomonadati</taxon>
        <taxon>Pseudomonadota</taxon>
        <taxon>Alphaproteobacteria</taxon>
        <taxon>Hyphomicrobiales</taxon>
        <taxon>Phyllobacteriaceae</taxon>
        <taxon>Aminobacter</taxon>
    </lineage>
</organism>
<dbReference type="EMBL" id="JAFLWW010000011">
    <property type="protein sequence ID" value="MBT1159410.1"/>
    <property type="molecule type" value="Genomic_DNA"/>
</dbReference>
<dbReference type="RefSeq" id="WP_214393252.1">
    <property type="nucleotide sequence ID" value="NZ_JAFLWW010000011.1"/>
</dbReference>
<dbReference type="AlphaFoldDB" id="A0A9X1AGE1"/>